<feature type="signal peptide" evidence="2">
    <location>
        <begin position="1"/>
        <end position="17"/>
    </location>
</feature>
<proteinExistence type="predicted"/>
<reference evidence="3" key="1">
    <citation type="submission" date="2020-01" db="EMBL/GenBank/DDBJ databases">
        <authorList>
            <person name="Rat A."/>
        </authorList>
    </citation>
    <scope>NUCLEOTIDE SEQUENCE</scope>
    <source>
        <strain evidence="3">LMG 28251</strain>
    </source>
</reference>
<evidence type="ECO:0000313" key="4">
    <source>
        <dbReference type="Proteomes" id="UP001196068"/>
    </source>
</evidence>
<accession>A0AAF1JV45</accession>
<evidence type="ECO:0000256" key="1">
    <source>
        <dbReference type="SAM" id="MobiDB-lite"/>
    </source>
</evidence>
<sequence length="154" mass="16359">MRLSLLPLLLIATPLAAQEITCPRTLPANAPGFTLVARPSPTGFPYRAAELPPPRPFSGISVIDGPESDVMAQAPGTLMPDTGARGRPTPPSLRQSWDISRRSPRGYVLVCQYAGTAAVLVRALPPRARECHQSLPVNARGEISDNGPRSGGCR</sequence>
<dbReference type="AlphaFoldDB" id="A0AAF1JV45"/>
<evidence type="ECO:0008006" key="5">
    <source>
        <dbReference type="Google" id="ProtNLM"/>
    </source>
</evidence>
<comment type="caution">
    <text evidence="3">The sequence shown here is derived from an EMBL/GenBank/DDBJ whole genome shotgun (WGS) entry which is preliminary data.</text>
</comment>
<dbReference type="NCBIfam" id="NF042415">
    <property type="entry name" value="STY0301_fam"/>
    <property type="match status" value="1"/>
</dbReference>
<evidence type="ECO:0000313" key="3">
    <source>
        <dbReference type="EMBL" id="MBR0654346.1"/>
    </source>
</evidence>
<evidence type="ECO:0000256" key="2">
    <source>
        <dbReference type="SAM" id="SignalP"/>
    </source>
</evidence>
<gene>
    <name evidence="3" type="ORF">GXW79_04550</name>
</gene>
<dbReference type="Proteomes" id="UP001196068">
    <property type="component" value="Unassembled WGS sequence"/>
</dbReference>
<dbReference type="EMBL" id="JAAEDH010000003">
    <property type="protein sequence ID" value="MBR0654346.1"/>
    <property type="molecule type" value="Genomic_DNA"/>
</dbReference>
<reference evidence="3" key="2">
    <citation type="journal article" date="2021" name="Syst. Appl. Microbiol.">
        <title>Roseomonas hellenica sp. nov., isolated from roots of wild-growing Alkanna tinctoria.</title>
        <authorList>
            <person name="Rat A."/>
            <person name="Naranjo H.D."/>
            <person name="Lebbe L."/>
            <person name="Cnockaert M."/>
            <person name="Krigas N."/>
            <person name="Grigoriadou K."/>
            <person name="Maloupa E."/>
            <person name="Willems A."/>
        </authorList>
    </citation>
    <scope>NUCLEOTIDE SEQUENCE</scope>
    <source>
        <strain evidence="3">LMG 28251</strain>
    </source>
</reference>
<dbReference type="InterPro" id="IPR049973">
    <property type="entry name" value="STY0301-like"/>
</dbReference>
<feature type="chain" id="PRO_5042285740" description="Secreted protein" evidence="2">
    <location>
        <begin position="18"/>
        <end position="154"/>
    </location>
</feature>
<dbReference type="RefSeq" id="WP_211873160.1">
    <property type="nucleotide sequence ID" value="NZ_JAAEDH010000003.1"/>
</dbReference>
<keyword evidence="2" id="KW-0732">Signal</keyword>
<keyword evidence="4" id="KW-1185">Reference proteome</keyword>
<name>A0AAF1JV45_9PROT</name>
<feature type="region of interest" description="Disordered" evidence="1">
    <location>
        <begin position="57"/>
        <end position="97"/>
    </location>
</feature>
<protein>
    <recommendedName>
        <fullName evidence="5">Secreted protein</fullName>
    </recommendedName>
</protein>
<organism evidence="3 4">
    <name type="scientific">Plastoroseomonas arctica</name>
    <dbReference type="NCBI Taxonomy" id="1509237"/>
    <lineage>
        <taxon>Bacteria</taxon>
        <taxon>Pseudomonadati</taxon>
        <taxon>Pseudomonadota</taxon>
        <taxon>Alphaproteobacteria</taxon>
        <taxon>Acetobacterales</taxon>
        <taxon>Acetobacteraceae</taxon>
        <taxon>Plastoroseomonas</taxon>
    </lineage>
</organism>